<evidence type="ECO:0000256" key="3">
    <source>
        <dbReference type="ARBA" id="ARBA00022552"/>
    </source>
</evidence>
<evidence type="ECO:0000259" key="8">
    <source>
        <dbReference type="Pfam" id="PF24779"/>
    </source>
</evidence>
<feature type="compositionally biased region" description="Basic residues" evidence="7">
    <location>
        <begin position="240"/>
        <end position="249"/>
    </location>
</feature>
<feature type="region of interest" description="Disordered" evidence="7">
    <location>
        <begin position="196"/>
        <end position="264"/>
    </location>
</feature>
<sequence length="264" mass="28731">MRRKKHKHTRRSVSFYKVNYGFREPFKVLLDGNFLHATLAANMPHLQELLSRLLGGEVKLFTTPCISKELKALGADFAATAATARQQQLHKCEHSPPQPPSDCLLTAVTGGNKQHWWVATQDKALQAQLASMQAVPVLFASVNGLHLADPPEQAKAAIAAGHAAAQALPRHELASEPLRDLAELRPKDESWKKFRRKKVKGPNPLAVRKKQGKQQQQQAAAGAAAAAAAAAAGEGDAKAAAKRKRKKHKEQQQQQQQQQLSGAG</sequence>
<protein>
    <recommendedName>
        <fullName evidence="8">UTP23 sensor motif region domain-containing protein</fullName>
    </recommendedName>
</protein>
<dbReference type="Pfam" id="PF04900">
    <property type="entry name" value="Fcf1"/>
    <property type="match status" value="1"/>
</dbReference>
<proteinExistence type="inferred from homology"/>
<name>A0ABY8TNS3_TETOB</name>
<feature type="compositionally biased region" description="Low complexity" evidence="7">
    <location>
        <begin position="213"/>
        <end position="234"/>
    </location>
</feature>
<dbReference type="CDD" id="cd08553">
    <property type="entry name" value="PIN_Fcf1-like"/>
    <property type="match status" value="1"/>
</dbReference>
<evidence type="ECO:0000256" key="4">
    <source>
        <dbReference type="ARBA" id="ARBA00023242"/>
    </source>
</evidence>
<accession>A0ABY8TNS3</accession>
<evidence type="ECO:0000313" key="10">
    <source>
        <dbReference type="Proteomes" id="UP001244341"/>
    </source>
</evidence>
<dbReference type="Gene3D" id="3.40.50.1010">
    <property type="entry name" value="5'-nuclease"/>
    <property type="match status" value="1"/>
</dbReference>
<dbReference type="Pfam" id="PF24779">
    <property type="entry name" value="UTP23_sensor"/>
    <property type="match status" value="1"/>
</dbReference>
<dbReference type="PANTHER" id="PTHR12416">
    <property type="entry name" value="RRNA-PROCESSING PROTEIN UTP23 HOMOLOG"/>
    <property type="match status" value="1"/>
</dbReference>
<keyword evidence="10" id="KW-1185">Reference proteome</keyword>
<comment type="subcellular location">
    <subcellularLocation>
        <location evidence="1">Nucleus</location>
        <location evidence="1">Nucleolus</location>
    </subcellularLocation>
</comment>
<dbReference type="EMBL" id="CP126209">
    <property type="protein sequence ID" value="WIA09951.1"/>
    <property type="molecule type" value="Genomic_DNA"/>
</dbReference>
<dbReference type="InterPro" id="IPR029060">
    <property type="entry name" value="PIN-like_dom_sf"/>
</dbReference>
<keyword evidence="3" id="KW-0698">rRNA processing</keyword>
<comment type="similarity">
    <text evidence="6">Belongs to the UTP23/FCF1 family. UTP23 subfamily.</text>
</comment>
<evidence type="ECO:0000313" key="9">
    <source>
        <dbReference type="EMBL" id="WIA09951.1"/>
    </source>
</evidence>
<keyword evidence="4" id="KW-0539">Nucleus</keyword>
<evidence type="ECO:0000256" key="2">
    <source>
        <dbReference type="ARBA" id="ARBA00022517"/>
    </source>
</evidence>
<dbReference type="Proteomes" id="UP001244341">
    <property type="component" value="Chromosome 2b"/>
</dbReference>
<comment type="function">
    <text evidence="5">Involved in rRNA-processing and ribosome biogenesis.</text>
</comment>
<evidence type="ECO:0000256" key="1">
    <source>
        <dbReference type="ARBA" id="ARBA00004604"/>
    </source>
</evidence>
<feature type="compositionally biased region" description="Low complexity" evidence="7">
    <location>
        <begin position="252"/>
        <end position="264"/>
    </location>
</feature>
<reference evidence="9 10" key="1">
    <citation type="submission" date="2023-05" db="EMBL/GenBank/DDBJ databases">
        <title>A 100% complete, gapless, phased diploid assembly of the Scenedesmus obliquus UTEX 3031 genome.</title>
        <authorList>
            <person name="Biondi T.C."/>
            <person name="Hanschen E.R."/>
            <person name="Kwon T."/>
            <person name="Eng W."/>
            <person name="Kruse C.P.S."/>
            <person name="Koehler S.I."/>
            <person name="Kunde Y."/>
            <person name="Gleasner C.D."/>
            <person name="You Mak K.T."/>
            <person name="Polle J."/>
            <person name="Hovde B.T."/>
            <person name="Starkenburg S.R."/>
        </authorList>
    </citation>
    <scope>NUCLEOTIDE SEQUENCE [LARGE SCALE GENOMIC DNA]</scope>
    <source>
        <strain evidence="9 10">DOE0152z</strain>
    </source>
</reference>
<feature type="domain" description="UTP23 sensor motif region" evidence="8">
    <location>
        <begin position="193"/>
        <end position="211"/>
    </location>
</feature>
<gene>
    <name evidence="9" type="ORF">OEZ85_010164</name>
</gene>
<evidence type="ECO:0000256" key="5">
    <source>
        <dbReference type="ARBA" id="ARBA00037300"/>
    </source>
</evidence>
<dbReference type="InterPro" id="IPR057776">
    <property type="entry name" value="UTP23_sensor"/>
</dbReference>
<dbReference type="InterPro" id="IPR006984">
    <property type="entry name" value="Fcf1/UTP23"/>
</dbReference>
<evidence type="ECO:0000256" key="6">
    <source>
        <dbReference type="ARBA" id="ARBA00038503"/>
    </source>
</evidence>
<dbReference type="SUPFAM" id="SSF88723">
    <property type="entry name" value="PIN domain-like"/>
    <property type="match status" value="1"/>
</dbReference>
<keyword evidence="2" id="KW-0690">Ribosome biogenesis</keyword>
<evidence type="ECO:0000256" key="7">
    <source>
        <dbReference type="SAM" id="MobiDB-lite"/>
    </source>
</evidence>
<organism evidence="9 10">
    <name type="scientific">Tetradesmus obliquus</name>
    <name type="common">Green alga</name>
    <name type="synonym">Acutodesmus obliquus</name>
    <dbReference type="NCBI Taxonomy" id="3088"/>
    <lineage>
        <taxon>Eukaryota</taxon>
        <taxon>Viridiplantae</taxon>
        <taxon>Chlorophyta</taxon>
        <taxon>core chlorophytes</taxon>
        <taxon>Chlorophyceae</taxon>
        <taxon>CS clade</taxon>
        <taxon>Sphaeropleales</taxon>
        <taxon>Scenedesmaceae</taxon>
        <taxon>Tetradesmus</taxon>
    </lineage>
</organism>